<gene>
    <name evidence="2" type="ORF">D1610_11565</name>
</gene>
<dbReference type="EMBL" id="QWLV01000005">
    <property type="protein sequence ID" value="RHW17180.1"/>
    <property type="molecule type" value="Genomic_DNA"/>
</dbReference>
<accession>A0A396RLI5</accession>
<feature type="compositionally biased region" description="Acidic residues" evidence="1">
    <location>
        <begin position="122"/>
        <end position="132"/>
    </location>
</feature>
<protein>
    <recommendedName>
        <fullName evidence="4">Mor transcription activator domain-containing protein</fullName>
    </recommendedName>
</protein>
<organism evidence="2 3">
    <name type="scientific">Sphingomonas gilva</name>
    <dbReference type="NCBI Taxonomy" id="2305907"/>
    <lineage>
        <taxon>Bacteria</taxon>
        <taxon>Pseudomonadati</taxon>
        <taxon>Pseudomonadota</taxon>
        <taxon>Alphaproteobacteria</taxon>
        <taxon>Sphingomonadales</taxon>
        <taxon>Sphingomonadaceae</taxon>
        <taxon>Sphingomonas</taxon>
    </lineage>
</organism>
<dbReference type="Proteomes" id="UP000266693">
    <property type="component" value="Unassembled WGS sequence"/>
</dbReference>
<sequence length="139" mass="15022">MNAHRAISAAAGELGEITQVIGPDAARKLVDALGGTDLYIPKLIGRHNPIMVAIGPAASARLAEYYHGRVIKLPKAHARRQRALELARQAKESGGEIRIADVALATDFTERHIYRMLARDEADSDGDADDGQPDLFETP</sequence>
<comment type="caution">
    <text evidence="2">The sequence shown here is derived from an EMBL/GenBank/DDBJ whole genome shotgun (WGS) entry which is preliminary data.</text>
</comment>
<proteinExistence type="predicted"/>
<evidence type="ECO:0000313" key="2">
    <source>
        <dbReference type="EMBL" id="RHW17180.1"/>
    </source>
</evidence>
<keyword evidence="3" id="KW-1185">Reference proteome</keyword>
<feature type="region of interest" description="Disordered" evidence="1">
    <location>
        <begin position="119"/>
        <end position="139"/>
    </location>
</feature>
<reference evidence="2 3" key="1">
    <citation type="submission" date="2018-08" db="EMBL/GenBank/DDBJ databases">
        <title>The multiple taxonomic identification of Sphingomonas gilva.</title>
        <authorList>
            <person name="Zhu D."/>
            <person name="Zheng S."/>
        </authorList>
    </citation>
    <scope>NUCLEOTIDE SEQUENCE [LARGE SCALE GENOMIC DNA]</scope>
    <source>
        <strain evidence="2 3">ZDH117</strain>
    </source>
</reference>
<evidence type="ECO:0000256" key="1">
    <source>
        <dbReference type="SAM" id="MobiDB-lite"/>
    </source>
</evidence>
<evidence type="ECO:0000313" key="3">
    <source>
        <dbReference type="Proteomes" id="UP000266693"/>
    </source>
</evidence>
<dbReference type="AlphaFoldDB" id="A0A396RLI5"/>
<dbReference type="OrthoDB" id="7585389at2"/>
<name>A0A396RLI5_9SPHN</name>
<dbReference type="RefSeq" id="WP_118864347.1">
    <property type="nucleotide sequence ID" value="NZ_QWLV01000005.1"/>
</dbReference>
<evidence type="ECO:0008006" key="4">
    <source>
        <dbReference type="Google" id="ProtNLM"/>
    </source>
</evidence>